<proteinExistence type="predicted"/>
<evidence type="ECO:0000313" key="2">
    <source>
        <dbReference type="Proteomes" id="UP001054945"/>
    </source>
</evidence>
<evidence type="ECO:0000313" key="1">
    <source>
        <dbReference type="EMBL" id="GIX72219.1"/>
    </source>
</evidence>
<protein>
    <submittedName>
        <fullName evidence="1">Uncharacterized protein</fullName>
    </submittedName>
</protein>
<gene>
    <name evidence="1" type="ORF">CEXT_560221</name>
</gene>
<keyword evidence="2" id="KW-1185">Reference proteome</keyword>
<accession>A0AAV4MI70</accession>
<dbReference type="AlphaFoldDB" id="A0AAV4MI70"/>
<organism evidence="1 2">
    <name type="scientific">Caerostris extrusa</name>
    <name type="common">Bark spider</name>
    <name type="synonym">Caerostris bankana</name>
    <dbReference type="NCBI Taxonomy" id="172846"/>
    <lineage>
        <taxon>Eukaryota</taxon>
        <taxon>Metazoa</taxon>
        <taxon>Ecdysozoa</taxon>
        <taxon>Arthropoda</taxon>
        <taxon>Chelicerata</taxon>
        <taxon>Arachnida</taxon>
        <taxon>Araneae</taxon>
        <taxon>Araneomorphae</taxon>
        <taxon>Entelegynae</taxon>
        <taxon>Araneoidea</taxon>
        <taxon>Araneidae</taxon>
        <taxon>Caerostris</taxon>
    </lineage>
</organism>
<dbReference type="EMBL" id="BPLR01019829">
    <property type="protein sequence ID" value="GIX72219.1"/>
    <property type="molecule type" value="Genomic_DNA"/>
</dbReference>
<name>A0AAV4MI70_CAEEX</name>
<reference evidence="1 2" key="1">
    <citation type="submission" date="2021-06" db="EMBL/GenBank/DDBJ databases">
        <title>Caerostris extrusa draft genome.</title>
        <authorList>
            <person name="Kono N."/>
            <person name="Arakawa K."/>
        </authorList>
    </citation>
    <scope>NUCLEOTIDE SEQUENCE [LARGE SCALE GENOMIC DNA]</scope>
</reference>
<dbReference type="Proteomes" id="UP001054945">
    <property type="component" value="Unassembled WGS sequence"/>
</dbReference>
<comment type="caution">
    <text evidence="1">The sequence shown here is derived from an EMBL/GenBank/DDBJ whole genome shotgun (WGS) entry which is preliminary data.</text>
</comment>
<sequence length="70" mass="7702">MKCVFRPPCHHFMLARVDTSNTGSGSKHTDGSICCLGSAIGLGQEPTQLLLQPWSEEECNTRWLKVVGLE</sequence>